<protein>
    <recommendedName>
        <fullName evidence="4">Type III secretion protein</fullName>
    </recommendedName>
</protein>
<evidence type="ECO:0000256" key="1">
    <source>
        <dbReference type="SAM" id="MobiDB-lite"/>
    </source>
</evidence>
<evidence type="ECO:0000313" key="2">
    <source>
        <dbReference type="EMBL" id="MFM0715237.1"/>
    </source>
</evidence>
<accession>A0ABW9E7A0</accession>
<feature type="compositionally biased region" description="Basic and acidic residues" evidence="1">
    <location>
        <begin position="1"/>
        <end position="11"/>
    </location>
</feature>
<dbReference type="RefSeq" id="WP_408138870.1">
    <property type="nucleotide sequence ID" value="NZ_JAQQCJ010000003.1"/>
</dbReference>
<organism evidence="2 3">
    <name type="scientific">Paraburkholderia strydomiana</name>
    <dbReference type="NCBI Taxonomy" id="1245417"/>
    <lineage>
        <taxon>Bacteria</taxon>
        <taxon>Pseudomonadati</taxon>
        <taxon>Pseudomonadota</taxon>
        <taxon>Betaproteobacteria</taxon>
        <taxon>Burkholderiales</taxon>
        <taxon>Burkholderiaceae</taxon>
        <taxon>Paraburkholderia</taxon>
    </lineage>
</organism>
<reference evidence="2 3" key="1">
    <citation type="journal article" date="2024" name="Chem. Sci.">
        <title>Discovery of megapolipeptins by genome mining of a Burkholderiales bacteria collection.</title>
        <authorList>
            <person name="Paulo B.S."/>
            <person name="Recchia M.J.J."/>
            <person name="Lee S."/>
            <person name="Fergusson C.H."/>
            <person name="Romanowski S.B."/>
            <person name="Hernandez A."/>
            <person name="Krull N."/>
            <person name="Liu D.Y."/>
            <person name="Cavanagh H."/>
            <person name="Bos A."/>
            <person name="Gray C.A."/>
            <person name="Murphy B.T."/>
            <person name="Linington R.G."/>
            <person name="Eustaquio A.S."/>
        </authorList>
    </citation>
    <scope>NUCLEOTIDE SEQUENCE [LARGE SCALE GENOMIC DNA]</scope>
    <source>
        <strain evidence="2 3">RL17-350-BIC-E</strain>
    </source>
</reference>
<evidence type="ECO:0008006" key="4">
    <source>
        <dbReference type="Google" id="ProtNLM"/>
    </source>
</evidence>
<gene>
    <name evidence="2" type="ORF">PQQ73_02705</name>
</gene>
<dbReference type="Proteomes" id="UP001629392">
    <property type="component" value="Unassembled WGS sequence"/>
</dbReference>
<keyword evidence="3" id="KW-1185">Reference proteome</keyword>
<dbReference type="EMBL" id="JAQQCL010000001">
    <property type="protein sequence ID" value="MFM0715237.1"/>
    <property type="molecule type" value="Genomic_DNA"/>
</dbReference>
<sequence length="96" mass="10491">MSSRHDKDHPFEAGLPEQAMPEPNTAPLGRDAAMHELQRASETVLRLATQTHTAVARSDVAGADIARTSLERQLTLTTRMIDELLFGGSDDQPTTH</sequence>
<evidence type="ECO:0000313" key="3">
    <source>
        <dbReference type="Proteomes" id="UP001629392"/>
    </source>
</evidence>
<proteinExistence type="predicted"/>
<name>A0ABW9E7A0_9BURK</name>
<comment type="caution">
    <text evidence="2">The sequence shown here is derived from an EMBL/GenBank/DDBJ whole genome shotgun (WGS) entry which is preliminary data.</text>
</comment>
<feature type="region of interest" description="Disordered" evidence="1">
    <location>
        <begin position="1"/>
        <end position="30"/>
    </location>
</feature>